<dbReference type="PANTHER" id="PTHR12147:SF26">
    <property type="entry name" value="PEPTIDASE M28 DOMAIN-CONTAINING PROTEIN"/>
    <property type="match status" value="1"/>
</dbReference>
<dbReference type="PROSITE" id="PS50853">
    <property type="entry name" value="FN3"/>
    <property type="match status" value="1"/>
</dbReference>
<dbReference type="RefSeq" id="WP_186742869.1">
    <property type="nucleotide sequence ID" value="NZ_CP060394.1"/>
</dbReference>
<feature type="chain" id="PRO_5028984367" evidence="4">
    <location>
        <begin position="26"/>
        <end position="489"/>
    </location>
</feature>
<dbReference type="PANTHER" id="PTHR12147">
    <property type="entry name" value="METALLOPEPTIDASE M28 FAMILY MEMBER"/>
    <property type="match status" value="1"/>
</dbReference>
<evidence type="ECO:0000256" key="1">
    <source>
        <dbReference type="ARBA" id="ARBA00004613"/>
    </source>
</evidence>
<gene>
    <name evidence="6" type="ORF">H7849_23255</name>
</gene>
<feature type="signal peptide" evidence="4">
    <location>
        <begin position="1"/>
        <end position="25"/>
    </location>
</feature>
<dbReference type="InterPro" id="IPR045175">
    <property type="entry name" value="M28_fam"/>
</dbReference>
<protein>
    <submittedName>
        <fullName evidence="6">M20/M25/M40 family metallo-hydrolase</fullName>
    </submittedName>
</protein>
<dbReference type="InterPro" id="IPR007484">
    <property type="entry name" value="Peptidase_M28"/>
</dbReference>
<feature type="domain" description="Fibronectin type-III" evidence="5">
    <location>
        <begin position="397"/>
        <end position="489"/>
    </location>
</feature>
<dbReference type="InterPro" id="IPR003961">
    <property type="entry name" value="FN3_dom"/>
</dbReference>
<name>A0A7G8BH91_9BACT</name>
<comment type="subcellular location">
    <subcellularLocation>
        <location evidence="1">Secreted</location>
    </subcellularLocation>
</comment>
<evidence type="ECO:0000256" key="4">
    <source>
        <dbReference type="SAM" id="SignalP"/>
    </source>
</evidence>
<keyword evidence="2" id="KW-0964">Secreted</keyword>
<dbReference type="Gene3D" id="3.40.630.10">
    <property type="entry name" value="Zn peptidases"/>
    <property type="match status" value="1"/>
</dbReference>
<evidence type="ECO:0000313" key="6">
    <source>
        <dbReference type="EMBL" id="QNI31911.1"/>
    </source>
</evidence>
<dbReference type="SUPFAM" id="SSF53187">
    <property type="entry name" value="Zn-dependent exopeptidases"/>
    <property type="match status" value="1"/>
</dbReference>
<dbReference type="EMBL" id="CP060394">
    <property type="protein sequence ID" value="QNI31911.1"/>
    <property type="molecule type" value="Genomic_DNA"/>
</dbReference>
<organism evidence="6 7">
    <name type="scientific">Alloacidobacterium dinghuense</name>
    <dbReference type="NCBI Taxonomy" id="2763107"/>
    <lineage>
        <taxon>Bacteria</taxon>
        <taxon>Pseudomonadati</taxon>
        <taxon>Acidobacteriota</taxon>
        <taxon>Terriglobia</taxon>
        <taxon>Terriglobales</taxon>
        <taxon>Acidobacteriaceae</taxon>
        <taxon>Alloacidobacterium</taxon>
    </lineage>
</organism>
<dbReference type="Proteomes" id="UP000515312">
    <property type="component" value="Chromosome"/>
</dbReference>
<dbReference type="Pfam" id="PF04389">
    <property type="entry name" value="Peptidase_M28"/>
    <property type="match status" value="1"/>
</dbReference>
<keyword evidence="3" id="KW-0482">Metalloprotease</keyword>
<dbReference type="GO" id="GO:0005576">
    <property type="term" value="C:extracellular region"/>
    <property type="evidence" value="ECO:0007669"/>
    <property type="project" value="UniProtKB-SubCell"/>
</dbReference>
<keyword evidence="4" id="KW-0732">Signal</keyword>
<dbReference type="AlphaFoldDB" id="A0A7G8BH91"/>
<dbReference type="InterPro" id="IPR036116">
    <property type="entry name" value="FN3_sf"/>
</dbReference>
<dbReference type="SUPFAM" id="SSF49265">
    <property type="entry name" value="Fibronectin type III"/>
    <property type="match status" value="1"/>
</dbReference>
<dbReference type="GO" id="GO:0008235">
    <property type="term" value="F:metalloexopeptidase activity"/>
    <property type="evidence" value="ECO:0007669"/>
    <property type="project" value="InterPro"/>
</dbReference>
<keyword evidence="6" id="KW-0378">Hydrolase</keyword>
<dbReference type="GO" id="GO:0006508">
    <property type="term" value="P:proteolysis"/>
    <property type="evidence" value="ECO:0007669"/>
    <property type="project" value="InterPro"/>
</dbReference>
<evidence type="ECO:0000313" key="7">
    <source>
        <dbReference type="Proteomes" id="UP000515312"/>
    </source>
</evidence>
<dbReference type="CDD" id="cd00063">
    <property type="entry name" value="FN3"/>
    <property type="match status" value="1"/>
</dbReference>
<dbReference type="KEGG" id="adin:H7849_23255"/>
<accession>A0A7G8BH91</accession>
<sequence>MKVRLKRLTMAVAIAAVISVPGAHASSDNTTRDLDAVGSPIRPAPADPAIAQALQQISPQQMQRTIETLVGFHTRNTLSSMTKDLPAGQGANAAADWIESEFKRYSEACGGCLEVRRDTFTESPQSRIPQPTTISNVYAILRGSDSVQAKRMVLVTGHYDSRNSDVLDTHGEAPGANDDASGVAVSLECARVLSKIKPPATIVFVAVAGEEQGLNGSRHLAKLAKSEGWQLEAVLNNDIVGGNTTPGDTLQNKSLVRVFSEGVPASATPEQARLIQSLGYESDSPSRELARMILGVSETYHGNTGKSGTAGSLEPVLEFRRDRFLRGGDHTSFNGEGFAAVRFTEWREDFNHQHQNVRTENGVEYGDLLKFVDFQYVTHVAALNAATLATLASAPPAPSNVRIVTKNLDNNTTLEWNSADAPSGTKYEVVWREMTSPTWQFSSDKGISSAGTSDFSSTLPISKDNVIFGVRSVDAQGHRSPAVAPLPER</sequence>
<keyword evidence="3" id="KW-0645">Protease</keyword>
<dbReference type="InterPro" id="IPR013783">
    <property type="entry name" value="Ig-like_fold"/>
</dbReference>
<keyword evidence="7" id="KW-1185">Reference proteome</keyword>
<evidence type="ECO:0000259" key="5">
    <source>
        <dbReference type="PROSITE" id="PS50853"/>
    </source>
</evidence>
<dbReference type="Gene3D" id="2.60.40.10">
    <property type="entry name" value="Immunoglobulins"/>
    <property type="match status" value="1"/>
</dbReference>
<reference evidence="6 7" key="1">
    <citation type="submission" date="2020-08" db="EMBL/GenBank/DDBJ databases">
        <title>Edaphobacter telluris sp. nov. and Acidobacterium dinghuensis sp. nov., two acidobacteria isolated from forest soil.</title>
        <authorList>
            <person name="Fu J."/>
            <person name="Qiu L."/>
        </authorList>
    </citation>
    <scope>NUCLEOTIDE SEQUENCE [LARGE SCALE GENOMIC DNA]</scope>
    <source>
        <strain evidence="6">4Y35</strain>
    </source>
</reference>
<evidence type="ECO:0000256" key="2">
    <source>
        <dbReference type="ARBA" id="ARBA00022525"/>
    </source>
</evidence>
<evidence type="ECO:0000256" key="3">
    <source>
        <dbReference type="ARBA" id="ARBA00023049"/>
    </source>
</evidence>
<proteinExistence type="predicted"/>